<dbReference type="AlphaFoldDB" id="A0A0F9J8S0"/>
<proteinExistence type="predicted"/>
<reference evidence="1" key="1">
    <citation type="journal article" date="2015" name="Nature">
        <title>Complex archaea that bridge the gap between prokaryotes and eukaryotes.</title>
        <authorList>
            <person name="Spang A."/>
            <person name="Saw J.H."/>
            <person name="Jorgensen S.L."/>
            <person name="Zaremba-Niedzwiedzka K."/>
            <person name="Martijn J."/>
            <person name="Lind A.E."/>
            <person name="van Eijk R."/>
            <person name="Schleper C."/>
            <person name="Guy L."/>
            <person name="Ettema T.J."/>
        </authorList>
    </citation>
    <scope>NUCLEOTIDE SEQUENCE</scope>
</reference>
<sequence>MKICSVENCGKKHRGKGYCQKHYLRFKLHGNSLTIGNNRKYNGCFINGCKGK</sequence>
<name>A0A0F9J8S0_9ZZZZ</name>
<comment type="caution">
    <text evidence="1">The sequence shown here is derived from an EMBL/GenBank/DDBJ whole genome shotgun (WGS) entry which is preliminary data.</text>
</comment>
<protein>
    <submittedName>
        <fullName evidence="1">Uncharacterized protein</fullName>
    </submittedName>
</protein>
<accession>A0A0F9J8S0</accession>
<dbReference type="EMBL" id="LAZR01012042">
    <property type="protein sequence ID" value="KKM45932.1"/>
    <property type="molecule type" value="Genomic_DNA"/>
</dbReference>
<feature type="non-terminal residue" evidence="1">
    <location>
        <position position="52"/>
    </location>
</feature>
<organism evidence="1">
    <name type="scientific">marine sediment metagenome</name>
    <dbReference type="NCBI Taxonomy" id="412755"/>
    <lineage>
        <taxon>unclassified sequences</taxon>
        <taxon>metagenomes</taxon>
        <taxon>ecological metagenomes</taxon>
    </lineage>
</organism>
<gene>
    <name evidence="1" type="ORF">LCGC14_1560190</name>
</gene>
<evidence type="ECO:0000313" key="1">
    <source>
        <dbReference type="EMBL" id="KKM45932.1"/>
    </source>
</evidence>